<gene>
    <name evidence="1" type="ORF">FGO68_gene2156</name>
</gene>
<sequence length="106" mass="12377">MHFTSLSKFQITEEFEISCSGVEWYGGNSNDIKSEFPPKITIICDGDSANDDSFDYSTEVLDTLNAFFKHENVKELNIIWIIKMKSRMKNFQKHIIQYKNSQTLKQ</sequence>
<dbReference type="EMBL" id="RRYP01007470">
    <property type="protein sequence ID" value="TNV80477.1"/>
    <property type="molecule type" value="Genomic_DNA"/>
</dbReference>
<dbReference type="AlphaFoldDB" id="A0A8J8T332"/>
<accession>A0A8J8T332</accession>
<evidence type="ECO:0000313" key="1">
    <source>
        <dbReference type="EMBL" id="TNV80477.1"/>
    </source>
</evidence>
<organism evidence="1 2">
    <name type="scientific">Halteria grandinella</name>
    <dbReference type="NCBI Taxonomy" id="5974"/>
    <lineage>
        <taxon>Eukaryota</taxon>
        <taxon>Sar</taxon>
        <taxon>Alveolata</taxon>
        <taxon>Ciliophora</taxon>
        <taxon>Intramacronucleata</taxon>
        <taxon>Spirotrichea</taxon>
        <taxon>Stichotrichia</taxon>
        <taxon>Sporadotrichida</taxon>
        <taxon>Halteriidae</taxon>
        <taxon>Halteria</taxon>
    </lineage>
</organism>
<comment type="caution">
    <text evidence="1">The sequence shown here is derived from an EMBL/GenBank/DDBJ whole genome shotgun (WGS) entry which is preliminary data.</text>
</comment>
<proteinExistence type="predicted"/>
<protein>
    <submittedName>
        <fullName evidence="1">Uncharacterized protein</fullName>
    </submittedName>
</protein>
<reference evidence="1" key="1">
    <citation type="submission" date="2019-06" db="EMBL/GenBank/DDBJ databases">
        <authorList>
            <person name="Zheng W."/>
        </authorList>
    </citation>
    <scope>NUCLEOTIDE SEQUENCE</scope>
    <source>
        <strain evidence="1">QDHG01</strain>
    </source>
</reference>
<name>A0A8J8T332_HALGN</name>
<evidence type="ECO:0000313" key="2">
    <source>
        <dbReference type="Proteomes" id="UP000785679"/>
    </source>
</evidence>
<keyword evidence="2" id="KW-1185">Reference proteome</keyword>
<dbReference type="Proteomes" id="UP000785679">
    <property type="component" value="Unassembled WGS sequence"/>
</dbReference>